<organism evidence="1">
    <name type="scientific">Amphimedon queenslandica</name>
    <name type="common">Sponge</name>
    <dbReference type="NCBI Taxonomy" id="400682"/>
    <lineage>
        <taxon>Eukaryota</taxon>
        <taxon>Metazoa</taxon>
        <taxon>Porifera</taxon>
        <taxon>Demospongiae</taxon>
        <taxon>Heteroscleromorpha</taxon>
        <taxon>Haplosclerida</taxon>
        <taxon>Niphatidae</taxon>
        <taxon>Amphimedon</taxon>
    </lineage>
</organism>
<accession>A0A1X7ULE4</accession>
<dbReference type="AlphaFoldDB" id="A0A1X7ULE4"/>
<dbReference type="EnsemblMetazoa" id="Aqu2.1.28800_001">
    <property type="protein sequence ID" value="Aqu2.1.28800_001"/>
    <property type="gene ID" value="Aqu2.1.28800"/>
</dbReference>
<reference evidence="1" key="1">
    <citation type="submission" date="2017-05" db="UniProtKB">
        <authorList>
            <consortium name="EnsemblMetazoa"/>
        </authorList>
    </citation>
    <scope>IDENTIFICATION</scope>
</reference>
<protein>
    <submittedName>
        <fullName evidence="1">Uncharacterized protein</fullName>
    </submittedName>
</protein>
<proteinExistence type="predicted"/>
<sequence length="40" mass="4883">KNILDYHIKIICVSNRVRKFIIKTMSLSFFDTLNYKIHLR</sequence>
<dbReference type="InParanoid" id="A0A1X7ULE4"/>
<evidence type="ECO:0000313" key="1">
    <source>
        <dbReference type="EnsemblMetazoa" id="Aqu2.1.28800_001"/>
    </source>
</evidence>
<name>A0A1X7ULE4_AMPQE</name>